<feature type="region of interest" description="Disordered" evidence="3">
    <location>
        <begin position="306"/>
        <end position="331"/>
    </location>
</feature>
<name>A0ABR3FGA4_9AGAR</name>
<dbReference type="CDD" id="cd00067">
    <property type="entry name" value="GAL4"/>
    <property type="match status" value="1"/>
</dbReference>
<evidence type="ECO:0000256" key="1">
    <source>
        <dbReference type="ARBA" id="ARBA00022723"/>
    </source>
</evidence>
<feature type="compositionally biased region" description="Basic and acidic residues" evidence="3">
    <location>
        <begin position="45"/>
        <end position="56"/>
    </location>
</feature>
<feature type="compositionally biased region" description="Basic and acidic residues" evidence="3">
    <location>
        <begin position="654"/>
        <end position="674"/>
    </location>
</feature>
<dbReference type="Proteomes" id="UP001465976">
    <property type="component" value="Unassembled WGS sequence"/>
</dbReference>
<feature type="region of interest" description="Disordered" evidence="3">
    <location>
        <begin position="206"/>
        <end position="277"/>
    </location>
</feature>
<dbReference type="Gene3D" id="4.10.240.10">
    <property type="entry name" value="Zn(2)-C6 fungal-type DNA-binding domain"/>
    <property type="match status" value="1"/>
</dbReference>
<protein>
    <recommendedName>
        <fullName evidence="4">Xylanolytic transcriptional activator regulatory domain-containing protein</fullName>
    </recommendedName>
</protein>
<keyword evidence="2" id="KW-0539">Nucleus</keyword>
<dbReference type="InterPro" id="IPR007219">
    <property type="entry name" value="XnlR_reg_dom"/>
</dbReference>
<feature type="compositionally biased region" description="Polar residues" evidence="3">
    <location>
        <begin position="264"/>
        <end position="274"/>
    </location>
</feature>
<evidence type="ECO:0000313" key="5">
    <source>
        <dbReference type="EMBL" id="KAL0574165.1"/>
    </source>
</evidence>
<feature type="compositionally biased region" description="Low complexity" evidence="3">
    <location>
        <begin position="320"/>
        <end position="331"/>
    </location>
</feature>
<evidence type="ECO:0000256" key="2">
    <source>
        <dbReference type="ARBA" id="ARBA00023242"/>
    </source>
</evidence>
<keyword evidence="6" id="KW-1185">Reference proteome</keyword>
<feature type="compositionally biased region" description="Basic and acidic residues" evidence="3">
    <location>
        <begin position="1"/>
        <end position="11"/>
    </location>
</feature>
<reference evidence="5 6" key="1">
    <citation type="submission" date="2024-02" db="EMBL/GenBank/DDBJ databases">
        <title>A draft genome for the cacao thread blight pathogen Marasmius crinis-equi.</title>
        <authorList>
            <person name="Cohen S.P."/>
            <person name="Baruah I.K."/>
            <person name="Amoako-Attah I."/>
            <person name="Bukari Y."/>
            <person name="Meinhardt L.W."/>
            <person name="Bailey B.A."/>
        </authorList>
    </citation>
    <scope>NUCLEOTIDE SEQUENCE [LARGE SCALE GENOMIC DNA]</scope>
    <source>
        <strain evidence="5 6">GH-76</strain>
    </source>
</reference>
<evidence type="ECO:0000256" key="3">
    <source>
        <dbReference type="SAM" id="MobiDB-lite"/>
    </source>
</evidence>
<dbReference type="Pfam" id="PF00172">
    <property type="entry name" value="Zn_clus"/>
    <property type="match status" value="1"/>
</dbReference>
<feature type="compositionally biased region" description="Low complexity" evidence="3">
    <location>
        <begin position="358"/>
        <end position="378"/>
    </location>
</feature>
<dbReference type="EMBL" id="JBAHYK010000424">
    <property type="protein sequence ID" value="KAL0574165.1"/>
    <property type="molecule type" value="Genomic_DNA"/>
</dbReference>
<keyword evidence="1" id="KW-0479">Metal-binding</keyword>
<comment type="caution">
    <text evidence="5">The sequence shown here is derived from an EMBL/GenBank/DDBJ whole genome shotgun (WGS) entry which is preliminary data.</text>
</comment>
<accession>A0ABR3FGA4</accession>
<feature type="region of interest" description="Disordered" evidence="3">
    <location>
        <begin position="644"/>
        <end position="675"/>
    </location>
</feature>
<proteinExistence type="predicted"/>
<evidence type="ECO:0000259" key="4">
    <source>
        <dbReference type="SMART" id="SM00906"/>
    </source>
</evidence>
<dbReference type="PANTHER" id="PTHR47783:SF1">
    <property type="entry name" value="ZN(II)2CYS6 TRANSCRIPTION FACTOR (EUROFUNG)"/>
    <property type="match status" value="1"/>
</dbReference>
<dbReference type="InterPro" id="IPR001138">
    <property type="entry name" value="Zn2Cys6_DnaBD"/>
</dbReference>
<organism evidence="5 6">
    <name type="scientific">Marasmius crinis-equi</name>
    <dbReference type="NCBI Taxonomy" id="585013"/>
    <lineage>
        <taxon>Eukaryota</taxon>
        <taxon>Fungi</taxon>
        <taxon>Dikarya</taxon>
        <taxon>Basidiomycota</taxon>
        <taxon>Agaricomycotina</taxon>
        <taxon>Agaricomycetes</taxon>
        <taxon>Agaricomycetidae</taxon>
        <taxon>Agaricales</taxon>
        <taxon>Marasmiineae</taxon>
        <taxon>Marasmiaceae</taxon>
        <taxon>Marasmius</taxon>
    </lineage>
</organism>
<feature type="compositionally biased region" description="Low complexity" evidence="3">
    <location>
        <begin position="95"/>
        <end position="107"/>
    </location>
</feature>
<feature type="domain" description="Xylanolytic transcriptional activator regulatory" evidence="4">
    <location>
        <begin position="506"/>
        <end position="580"/>
    </location>
</feature>
<feature type="region of interest" description="Disordered" evidence="3">
    <location>
        <begin position="810"/>
        <end position="871"/>
    </location>
</feature>
<feature type="compositionally biased region" description="Low complexity" evidence="3">
    <location>
        <begin position="153"/>
        <end position="175"/>
    </location>
</feature>
<dbReference type="CDD" id="cd12148">
    <property type="entry name" value="fungal_TF_MHR"/>
    <property type="match status" value="1"/>
</dbReference>
<feature type="region of interest" description="Disordered" evidence="3">
    <location>
        <begin position="358"/>
        <end position="379"/>
    </location>
</feature>
<evidence type="ECO:0000313" key="6">
    <source>
        <dbReference type="Proteomes" id="UP001465976"/>
    </source>
</evidence>
<dbReference type="SMART" id="SM00906">
    <property type="entry name" value="Fungal_trans"/>
    <property type="match status" value="1"/>
</dbReference>
<dbReference type="Pfam" id="PF04082">
    <property type="entry name" value="Fungal_trans"/>
    <property type="match status" value="1"/>
</dbReference>
<feature type="compositionally biased region" description="Basic residues" evidence="3">
    <location>
        <begin position="122"/>
        <end position="132"/>
    </location>
</feature>
<dbReference type="InterPro" id="IPR036864">
    <property type="entry name" value="Zn2-C6_fun-type_DNA-bd_sf"/>
</dbReference>
<gene>
    <name evidence="5" type="ORF">V5O48_007793</name>
</gene>
<dbReference type="PANTHER" id="PTHR47783">
    <property type="entry name" value="ZN(II)2CYS6 TRANSCRIPTION FACTOR (EUROFUNG)-RELATED"/>
    <property type="match status" value="1"/>
</dbReference>
<sequence length="1039" mass="110490">MEKKGKCDGKKPVCSTCESAGSPCEWPDPELDGRKHKKMSNSTRVKKESEGGRDRAQTQGGRGTPVTEDEDHHYYQQHQHSHSKKHYGGGLGDPLSNGHGHGHSLNGTELYPPPPPSSSSHRPPRYSHHSHSHTGTDRHSPVSPQSFAHPGLPSHAHSQHSSSRSAPHTPHNIIHPGPPPPGPPASHHGHAQSPLDVLLAAALPGHHSQWAGPGPSSSRSQPHPAAQSLGVGVRDSGLGGTASDGMDVPMEYNSSSSSSRSLGPLNTNATQSNEPPLVLHYNRPFGPTAIQPGLEQISIAFRAPIPGSRCASPAPGGGDSSTSPSSTTTTSIPDLLNFSTLNSSFSFEPIHYTPAPTYFPESPSTTTTTLTVTSSETPYDPASDIPKPIVLQKLIPLFFERMGSHFPFLTEGGLLSNVDHEDPGRRVTAPLIINAVCALGARFSDIPIMRSQARDTTQSPATYGIPFAEKMKQLLVPLLGFPTTNTVAALLFLAYFSFGLNNEGALWMYSGMALRMAQDLGLHQDVGPRVKKDEAQRASDRLLWWSCFILDRTLAFGTGRPVTVKDREIKASLPTEEEILLVQQADRHLESDMIGGVDVGMGVGGVGASSKAPSPFPYHVKMFQLYGALAETINVVEPSWKPPKVDSVSLKDGANGKEGREGRDKKEKEGKDAAEVEDVTNLAQVEDLITNAYHSLPELMVFNAENLRIHAKNSSSPTFLALHLWYNTIIIMLYRPPLIHPRVNAAHSSLQDRLAVVNNSCLAITNILNSADLVDPFAYLASPFVNQCFFVAGSAWIQDHRIRTGRDVLASSNNNAGHNSSSSNTNSSSSSSSSSTATEHLHSSHSHPISRPPSNSPSHHAHTPHSTPHKLINSSTSILAQMAITNFKVCKKALSRQAHYWMGVRWIEAVVERYASTVTRGPGALGEGVDTFVSPAEMAIFRRLVKRAVGESPSSDFEFSWGGQVGGGGGGGGSVGGMGGGGSGGGGGGAVISEEMVRALFDQGMKGMTEDDWALAYSFASFTAGAGAGGGGGGGGSGW</sequence>
<feature type="region of interest" description="Disordered" evidence="3">
    <location>
        <begin position="1"/>
        <end position="191"/>
    </location>
</feature>
<feature type="compositionally biased region" description="Low complexity" evidence="3">
    <location>
        <begin position="810"/>
        <end position="838"/>
    </location>
</feature>